<evidence type="ECO:0000313" key="2">
    <source>
        <dbReference type="Proteomes" id="UP000652761"/>
    </source>
</evidence>
<sequence>MLRVLGVTTKYRKSCSPYKGFERMGGFLKLGSFAYSYELSQAFTEHIHQLFLEHTYSIPPLC</sequence>
<name>A0A843THY1_COLES</name>
<gene>
    <name evidence="1" type="ORF">Taro_004378</name>
</gene>
<protein>
    <submittedName>
        <fullName evidence="1">Uncharacterized protein</fullName>
    </submittedName>
</protein>
<accession>A0A843THY1</accession>
<comment type="caution">
    <text evidence="1">The sequence shown here is derived from an EMBL/GenBank/DDBJ whole genome shotgun (WGS) entry which is preliminary data.</text>
</comment>
<reference evidence="1" key="1">
    <citation type="submission" date="2017-07" db="EMBL/GenBank/DDBJ databases">
        <title>Taro Niue Genome Assembly and Annotation.</title>
        <authorList>
            <person name="Atibalentja N."/>
            <person name="Keating K."/>
            <person name="Fields C.J."/>
        </authorList>
    </citation>
    <scope>NUCLEOTIDE SEQUENCE</scope>
    <source>
        <strain evidence="1">Niue_2</strain>
        <tissue evidence="1">Leaf</tissue>
    </source>
</reference>
<proteinExistence type="predicted"/>
<organism evidence="1 2">
    <name type="scientific">Colocasia esculenta</name>
    <name type="common">Wild taro</name>
    <name type="synonym">Arum esculentum</name>
    <dbReference type="NCBI Taxonomy" id="4460"/>
    <lineage>
        <taxon>Eukaryota</taxon>
        <taxon>Viridiplantae</taxon>
        <taxon>Streptophyta</taxon>
        <taxon>Embryophyta</taxon>
        <taxon>Tracheophyta</taxon>
        <taxon>Spermatophyta</taxon>
        <taxon>Magnoliopsida</taxon>
        <taxon>Liliopsida</taxon>
        <taxon>Araceae</taxon>
        <taxon>Aroideae</taxon>
        <taxon>Colocasieae</taxon>
        <taxon>Colocasia</taxon>
    </lineage>
</organism>
<dbReference type="AlphaFoldDB" id="A0A843THY1"/>
<evidence type="ECO:0000313" key="1">
    <source>
        <dbReference type="EMBL" id="MQL72032.1"/>
    </source>
</evidence>
<dbReference type="Proteomes" id="UP000652761">
    <property type="component" value="Unassembled WGS sequence"/>
</dbReference>
<dbReference type="EMBL" id="NMUH01000117">
    <property type="protein sequence ID" value="MQL72032.1"/>
    <property type="molecule type" value="Genomic_DNA"/>
</dbReference>
<keyword evidence="2" id="KW-1185">Reference proteome</keyword>